<evidence type="ECO:0000259" key="3">
    <source>
        <dbReference type="Pfam" id="PF20434"/>
    </source>
</evidence>
<evidence type="ECO:0000313" key="4">
    <source>
        <dbReference type="EMBL" id="MDO6416773.1"/>
    </source>
</evidence>
<evidence type="ECO:0000313" key="5">
    <source>
        <dbReference type="Proteomes" id="UP001169764"/>
    </source>
</evidence>
<dbReference type="InterPro" id="IPR029058">
    <property type="entry name" value="AB_hydrolase_fold"/>
</dbReference>
<gene>
    <name evidence="4" type="ORF">Q4F19_20480</name>
</gene>
<keyword evidence="2" id="KW-0812">Transmembrane</keyword>
<comment type="caution">
    <text evidence="4">The sequence shown here is derived from an EMBL/GenBank/DDBJ whole genome shotgun (WGS) entry which is preliminary data.</text>
</comment>
<feature type="transmembrane region" description="Helical" evidence="2">
    <location>
        <begin position="50"/>
        <end position="67"/>
    </location>
</feature>
<accession>A0ABT8YFT1</accession>
<dbReference type="PANTHER" id="PTHR48081">
    <property type="entry name" value="AB HYDROLASE SUPERFAMILY PROTEIN C4A8.06C"/>
    <property type="match status" value="1"/>
</dbReference>
<dbReference type="SUPFAM" id="SSF53474">
    <property type="entry name" value="alpha/beta-Hydrolases"/>
    <property type="match status" value="1"/>
</dbReference>
<dbReference type="GO" id="GO:0016787">
    <property type="term" value="F:hydrolase activity"/>
    <property type="evidence" value="ECO:0007669"/>
    <property type="project" value="UniProtKB-KW"/>
</dbReference>
<dbReference type="Pfam" id="PF20434">
    <property type="entry name" value="BD-FAE"/>
    <property type="match status" value="1"/>
</dbReference>
<evidence type="ECO:0000256" key="2">
    <source>
        <dbReference type="SAM" id="Phobius"/>
    </source>
</evidence>
<dbReference type="EMBL" id="JAUOTP010000012">
    <property type="protein sequence ID" value="MDO6416773.1"/>
    <property type="molecule type" value="Genomic_DNA"/>
</dbReference>
<dbReference type="InterPro" id="IPR049492">
    <property type="entry name" value="BD-FAE-like_dom"/>
</dbReference>
<keyword evidence="2" id="KW-1133">Transmembrane helix</keyword>
<dbReference type="InterPro" id="IPR050300">
    <property type="entry name" value="GDXG_lipolytic_enzyme"/>
</dbReference>
<organism evidence="4 5">
    <name type="scientific">Sphingomonas natans</name>
    <dbReference type="NCBI Taxonomy" id="3063330"/>
    <lineage>
        <taxon>Bacteria</taxon>
        <taxon>Pseudomonadati</taxon>
        <taxon>Pseudomonadota</taxon>
        <taxon>Alphaproteobacteria</taxon>
        <taxon>Sphingomonadales</taxon>
        <taxon>Sphingomonadaceae</taxon>
        <taxon>Sphingomonas</taxon>
    </lineage>
</organism>
<evidence type="ECO:0000256" key="1">
    <source>
        <dbReference type="ARBA" id="ARBA00022801"/>
    </source>
</evidence>
<feature type="transmembrane region" description="Helical" evidence="2">
    <location>
        <begin position="12"/>
        <end position="38"/>
    </location>
</feature>
<feature type="domain" description="BD-FAE-like" evidence="3">
    <location>
        <begin position="141"/>
        <end position="348"/>
    </location>
</feature>
<proteinExistence type="predicted"/>
<protein>
    <submittedName>
        <fullName evidence="4">Alpha/beta hydrolase</fullName>
    </submittedName>
</protein>
<dbReference type="RefSeq" id="WP_303546600.1">
    <property type="nucleotide sequence ID" value="NZ_JAUOTP010000012.1"/>
</dbReference>
<dbReference type="Gene3D" id="3.40.50.1820">
    <property type="entry name" value="alpha/beta hydrolase"/>
    <property type="match status" value="1"/>
</dbReference>
<keyword evidence="1 4" id="KW-0378">Hydrolase</keyword>
<dbReference type="Proteomes" id="UP001169764">
    <property type="component" value="Unassembled WGS sequence"/>
</dbReference>
<sequence>MGSIFQFVRTGLLTIVWLLLVSCLCILLSAMLPIIPWVRIYLIDIVPNHASWLLIFCLSGLAITILLHAERRTRATRILLPVAAIAVLLAAGVTAHLLYVAVSNGARIDPLQTLSLRRLSDDAGPDESHVYSRPKGEPLRLDVYRGRKPQPRALNPVLVVIHGGGFARGSRTQGAANMRWYADRGWTVVSIDYRLARRDRPTWNLATRDVECALAWTATHAGPLGIDIHRLVLSGGSAGGSLALGAAYASNAERSDPDCGPHVPRVSAVVVKVPLIDAAGSWNEPRELQRLQQMLLSRYIGGSPQRFPARYAALDPTRFLRSDTPPTLILGGSDDPLVPPYGAVAFARKAKAMGRDVRHILFPYSGHDFNVTFGSIPNQAVLQIVVKFMTDHARPAPPARR</sequence>
<name>A0ABT8YFT1_9SPHN</name>
<keyword evidence="5" id="KW-1185">Reference proteome</keyword>
<keyword evidence="2" id="KW-0472">Membrane</keyword>
<reference evidence="4" key="1">
    <citation type="submission" date="2023-07" db="EMBL/GenBank/DDBJ databases">
        <authorList>
            <person name="Kim M."/>
        </authorList>
    </citation>
    <scope>NUCLEOTIDE SEQUENCE</scope>
    <source>
        <strain evidence="4">BIUV-7</strain>
    </source>
</reference>
<feature type="transmembrane region" description="Helical" evidence="2">
    <location>
        <begin position="79"/>
        <end position="102"/>
    </location>
</feature>